<proteinExistence type="inferred from homology"/>
<dbReference type="Proteomes" id="UP001209229">
    <property type="component" value="Unassembled WGS sequence"/>
</dbReference>
<gene>
    <name evidence="6" type="ORF">OM075_07400</name>
</gene>
<dbReference type="AlphaFoldDB" id="A0AAE3SEJ5"/>
<evidence type="ECO:0000256" key="4">
    <source>
        <dbReference type="ARBA" id="ARBA00023004"/>
    </source>
</evidence>
<comment type="similarity">
    <text evidence="1">Belongs to the hemerythrin family.</text>
</comment>
<dbReference type="SUPFAM" id="SSF47188">
    <property type="entry name" value="Hemerythrin-like"/>
    <property type="match status" value="1"/>
</dbReference>
<dbReference type="Gene3D" id="1.20.120.50">
    <property type="entry name" value="Hemerythrin-like"/>
    <property type="match status" value="1"/>
</dbReference>
<dbReference type="EMBL" id="JAPDPJ010000012">
    <property type="protein sequence ID" value="MCW3786286.1"/>
    <property type="molecule type" value="Genomic_DNA"/>
</dbReference>
<dbReference type="Pfam" id="PF01814">
    <property type="entry name" value="Hemerythrin"/>
    <property type="match status" value="1"/>
</dbReference>
<evidence type="ECO:0000313" key="6">
    <source>
        <dbReference type="EMBL" id="MCW3786286.1"/>
    </source>
</evidence>
<dbReference type="GO" id="GO:0005344">
    <property type="term" value="F:oxygen carrier activity"/>
    <property type="evidence" value="ECO:0007669"/>
    <property type="project" value="UniProtKB-KW"/>
</dbReference>
<keyword evidence="4" id="KW-0408">Iron</keyword>
<dbReference type="PROSITE" id="PS00550">
    <property type="entry name" value="HEMERYTHRINS"/>
    <property type="match status" value="1"/>
</dbReference>
<name>A0AAE3SEJ5_9BACT</name>
<organism evidence="6 7">
    <name type="scientific">Plebeiibacterium sediminum</name>
    <dbReference type="NCBI Taxonomy" id="2992112"/>
    <lineage>
        <taxon>Bacteria</taxon>
        <taxon>Pseudomonadati</taxon>
        <taxon>Bacteroidota</taxon>
        <taxon>Bacteroidia</taxon>
        <taxon>Marinilabiliales</taxon>
        <taxon>Marinilabiliaceae</taxon>
        <taxon>Plebeiibacterium</taxon>
    </lineage>
</organism>
<keyword evidence="2" id="KW-0561">Oxygen transport</keyword>
<protein>
    <submittedName>
        <fullName evidence="6">Bacteriohemerythrin</fullName>
    </submittedName>
</protein>
<accession>A0AAE3SEJ5</accession>
<keyword evidence="3" id="KW-0479">Metal-binding</keyword>
<reference evidence="6" key="1">
    <citation type="submission" date="2022-10" db="EMBL/GenBank/DDBJ databases">
        <authorList>
            <person name="Yu W.X."/>
        </authorList>
    </citation>
    <scope>NUCLEOTIDE SEQUENCE</scope>
    <source>
        <strain evidence="6">AAT</strain>
    </source>
</reference>
<dbReference type="PANTHER" id="PTHR37164">
    <property type="entry name" value="BACTERIOHEMERYTHRIN"/>
    <property type="match status" value="1"/>
</dbReference>
<evidence type="ECO:0000313" key="7">
    <source>
        <dbReference type="Proteomes" id="UP001209229"/>
    </source>
</evidence>
<dbReference type="CDD" id="cd12107">
    <property type="entry name" value="Hemerythrin"/>
    <property type="match status" value="1"/>
</dbReference>
<dbReference type="InterPro" id="IPR016131">
    <property type="entry name" value="Haemerythrin_Fe_BS"/>
</dbReference>
<keyword evidence="7" id="KW-1185">Reference proteome</keyword>
<dbReference type="PANTHER" id="PTHR37164:SF1">
    <property type="entry name" value="BACTERIOHEMERYTHRIN"/>
    <property type="match status" value="1"/>
</dbReference>
<dbReference type="InterPro" id="IPR012312">
    <property type="entry name" value="Hemerythrin-like"/>
</dbReference>
<sequence>MATITWTDEILSVNIPSIDDQHKKLIDLINEFYRNISIQSSKESIFKLIKALKEYTVFHFSTEEKYMKQYGFPEYLNHKEEHDRFVQRVLDFEDRYINGKLILTLEITNFIKSWVANHIKTTDRKYSDFLIEKGVR</sequence>
<dbReference type="NCBIfam" id="NF033749">
    <property type="entry name" value="bact_hemeryth"/>
    <property type="match status" value="1"/>
</dbReference>
<feature type="domain" description="Hemerythrin-like" evidence="5">
    <location>
        <begin position="16"/>
        <end position="126"/>
    </location>
</feature>
<dbReference type="GO" id="GO:0046872">
    <property type="term" value="F:metal ion binding"/>
    <property type="evidence" value="ECO:0007669"/>
    <property type="project" value="UniProtKB-KW"/>
</dbReference>
<dbReference type="InterPro" id="IPR050669">
    <property type="entry name" value="Hemerythrin"/>
</dbReference>
<comment type="caution">
    <text evidence="6">The sequence shown here is derived from an EMBL/GenBank/DDBJ whole genome shotgun (WGS) entry which is preliminary data.</text>
</comment>
<evidence type="ECO:0000256" key="1">
    <source>
        <dbReference type="ARBA" id="ARBA00010587"/>
    </source>
</evidence>
<evidence type="ECO:0000259" key="5">
    <source>
        <dbReference type="Pfam" id="PF01814"/>
    </source>
</evidence>
<evidence type="ECO:0000256" key="2">
    <source>
        <dbReference type="ARBA" id="ARBA00022621"/>
    </source>
</evidence>
<keyword evidence="2" id="KW-0813">Transport</keyword>
<evidence type="ECO:0000256" key="3">
    <source>
        <dbReference type="ARBA" id="ARBA00022723"/>
    </source>
</evidence>
<dbReference type="InterPro" id="IPR012827">
    <property type="entry name" value="Hemerythrin_metal-bd"/>
</dbReference>
<dbReference type="NCBIfam" id="TIGR02481">
    <property type="entry name" value="hemeryth_dom"/>
    <property type="match status" value="1"/>
</dbReference>
<dbReference type="RefSeq" id="WP_301189852.1">
    <property type="nucleotide sequence ID" value="NZ_JAPDPJ010000012.1"/>
</dbReference>
<dbReference type="InterPro" id="IPR035938">
    <property type="entry name" value="Hemerythrin-like_sf"/>
</dbReference>